<dbReference type="Pfam" id="PF08327">
    <property type="entry name" value="AHSA1"/>
    <property type="match status" value="1"/>
</dbReference>
<evidence type="ECO:0000313" key="4">
    <source>
        <dbReference type="Proteomes" id="UP000031030"/>
    </source>
</evidence>
<dbReference type="SUPFAM" id="SSF55961">
    <property type="entry name" value="Bet v1-like"/>
    <property type="match status" value="1"/>
</dbReference>
<evidence type="ECO:0000259" key="2">
    <source>
        <dbReference type="Pfam" id="PF08327"/>
    </source>
</evidence>
<evidence type="ECO:0000313" key="3">
    <source>
        <dbReference type="EMBL" id="KHK99127.1"/>
    </source>
</evidence>
<accession>A0A0B2AC08</accession>
<dbReference type="RefSeq" id="WP_039396142.1">
    <property type="nucleotide sequence ID" value="NZ_JTDK01000005.1"/>
</dbReference>
<reference evidence="3 4" key="1">
    <citation type="submission" date="2014-11" db="EMBL/GenBank/DDBJ databases">
        <title>Genome sequence of Microbacterium mangrovi MUSC 115(T).</title>
        <authorList>
            <person name="Lee L.-H."/>
        </authorList>
    </citation>
    <scope>NUCLEOTIDE SEQUENCE [LARGE SCALE GENOMIC DNA]</scope>
    <source>
        <strain evidence="3 4">MUSC 115</strain>
    </source>
</reference>
<keyword evidence="4" id="KW-1185">Reference proteome</keyword>
<feature type="domain" description="Activator of Hsp90 ATPase homologue 1/2-like C-terminal" evidence="2">
    <location>
        <begin position="25"/>
        <end position="134"/>
    </location>
</feature>
<dbReference type="AlphaFoldDB" id="A0A0B2AC08"/>
<comment type="similarity">
    <text evidence="1">Belongs to the AHA1 family.</text>
</comment>
<dbReference type="InterPro" id="IPR023393">
    <property type="entry name" value="START-like_dom_sf"/>
</dbReference>
<dbReference type="OrthoDB" id="8117292at2"/>
<dbReference type="EMBL" id="JTDK01000005">
    <property type="protein sequence ID" value="KHK99127.1"/>
    <property type="molecule type" value="Genomic_DNA"/>
</dbReference>
<evidence type="ECO:0000256" key="1">
    <source>
        <dbReference type="ARBA" id="ARBA00006817"/>
    </source>
</evidence>
<comment type="caution">
    <text evidence="3">The sequence shown here is derived from an EMBL/GenBank/DDBJ whole genome shotgun (WGS) entry which is preliminary data.</text>
</comment>
<protein>
    <recommendedName>
        <fullName evidence="2">Activator of Hsp90 ATPase homologue 1/2-like C-terminal domain-containing protein</fullName>
    </recommendedName>
</protein>
<dbReference type="Gene3D" id="3.30.530.20">
    <property type="match status" value="1"/>
</dbReference>
<gene>
    <name evidence="3" type="ORF">LK09_03675</name>
</gene>
<dbReference type="Proteomes" id="UP000031030">
    <property type="component" value="Unassembled WGS sequence"/>
</dbReference>
<dbReference type="InterPro" id="IPR013538">
    <property type="entry name" value="ASHA1/2-like_C"/>
</dbReference>
<sequence>MSMNATMRALDVTRGVVRVEDVFDTDVHDLWEACTEPERLARWLAHVSGDVRVGGAIHLTFTSTWDGPARVEACDAPHHLLITAEPGTAGEAQIEAWLTAEGESSRLVVEERGLPLEELYFHAAGWQVHLEDLGRSLALDATAHPDGWSVSEASPAWRDRWMELTGAYKAEPIAAVASEG</sequence>
<organism evidence="3 4">
    <name type="scientific">Microbacterium mangrovi</name>
    <dbReference type="NCBI Taxonomy" id="1348253"/>
    <lineage>
        <taxon>Bacteria</taxon>
        <taxon>Bacillati</taxon>
        <taxon>Actinomycetota</taxon>
        <taxon>Actinomycetes</taxon>
        <taxon>Micrococcales</taxon>
        <taxon>Microbacteriaceae</taxon>
        <taxon>Microbacterium</taxon>
    </lineage>
</organism>
<dbReference type="STRING" id="1348253.LK09_03675"/>
<proteinExistence type="inferred from homology"/>
<name>A0A0B2AC08_9MICO</name>